<comment type="caution">
    <text evidence="5">The sequence shown here is derived from an EMBL/GenBank/DDBJ whole genome shotgun (WGS) entry which is preliminary data.</text>
</comment>
<reference evidence="6" key="1">
    <citation type="journal article" date="2016" name="Nat. Biotechnol.">
        <title>Sequencing wild and cultivated cassava and related species reveals extensive interspecific hybridization and genetic diversity.</title>
        <authorList>
            <person name="Bredeson J.V."/>
            <person name="Lyons J.B."/>
            <person name="Prochnik S.E."/>
            <person name="Wu G.A."/>
            <person name="Ha C.M."/>
            <person name="Edsinger-Gonzales E."/>
            <person name="Grimwood J."/>
            <person name="Schmutz J."/>
            <person name="Rabbi I.Y."/>
            <person name="Egesi C."/>
            <person name="Nauluvula P."/>
            <person name="Lebot V."/>
            <person name="Ndunguru J."/>
            <person name="Mkamilo G."/>
            <person name="Bart R.S."/>
            <person name="Setter T.L."/>
            <person name="Gleadow R.M."/>
            <person name="Kulakow P."/>
            <person name="Ferguson M.E."/>
            <person name="Rounsley S."/>
            <person name="Rokhsar D.S."/>
        </authorList>
    </citation>
    <scope>NUCLEOTIDE SEQUENCE [LARGE SCALE GENOMIC DNA]</scope>
    <source>
        <strain evidence="6">cv. AM560-2</strain>
    </source>
</reference>
<dbReference type="SUPFAM" id="SSF53756">
    <property type="entry name" value="UDP-Glycosyltransferase/glycogen phosphorylase"/>
    <property type="match status" value="1"/>
</dbReference>
<dbReference type="FunFam" id="3.40.50.2000:FF:000037">
    <property type="entry name" value="Glycosyltransferase"/>
    <property type="match status" value="1"/>
</dbReference>
<dbReference type="AlphaFoldDB" id="A0A2C9WQG3"/>
<feature type="chain" id="PRO_5013379301" description="Glycosyltransferase" evidence="4">
    <location>
        <begin position="30"/>
        <end position="466"/>
    </location>
</feature>
<evidence type="ECO:0000313" key="6">
    <source>
        <dbReference type="Proteomes" id="UP000091857"/>
    </source>
</evidence>
<dbReference type="OrthoDB" id="5835829at2759"/>
<keyword evidence="4" id="KW-0732">Signal</keyword>
<keyword evidence="6" id="KW-1185">Reference proteome</keyword>
<comment type="similarity">
    <text evidence="1">Belongs to the UDP-glycosyltransferase family.</text>
</comment>
<name>A0A2C9WQG3_MANES</name>
<keyword evidence="3" id="KW-0808">Transferase</keyword>
<dbReference type="GO" id="GO:0035251">
    <property type="term" value="F:UDP-glucosyltransferase activity"/>
    <property type="evidence" value="ECO:0000318"/>
    <property type="project" value="GO_Central"/>
</dbReference>
<evidence type="ECO:0008006" key="7">
    <source>
        <dbReference type="Google" id="ProtNLM"/>
    </source>
</evidence>
<evidence type="ECO:0000313" key="5">
    <source>
        <dbReference type="EMBL" id="OAY62254.1"/>
    </source>
</evidence>
<dbReference type="Gramene" id="Manes.01G253800.1.v8.1">
    <property type="protein sequence ID" value="Manes.01G253800.1.v8.1.CDS.1"/>
    <property type="gene ID" value="Manes.01G253800.v8.1"/>
</dbReference>
<evidence type="ECO:0000256" key="3">
    <source>
        <dbReference type="ARBA" id="ARBA00022679"/>
    </source>
</evidence>
<dbReference type="FunFam" id="3.40.50.2000:FF:000088">
    <property type="entry name" value="Glycosyltransferase"/>
    <property type="match status" value="1"/>
</dbReference>
<protein>
    <recommendedName>
        <fullName evidence="7">Glycosyltransferase</fullName>
    </recommendedName>
</protein>
<proteinExistence type="inferred from homology"/>
<dbReference type="Proteomes" id="UP000091857">
    <property type="component" value="Chromosome 1"/>
</dbReference>
<dbReference type="PANTHER" id="PTHR48049">
    <property type="entry name" value="GLYCOSYLTRANSFERASE"/>
    <property type="match status" value="1"/>
</dbReference>
<dbReference type="Pfam" id="PF00201">
    <property type="entry name" value="UDPGT"/>
    <property type="match status" value="1"/>
</dbReference>
<dbReference type="PANTHER" id="PTHR48049:SF98">
    <property type="entry name" value="GLYCOSYLTRANSFERASE"/>
    <property type="match status" value="1"/>
</dbReference>
<dbReference type="InterPro" id="IPR002213">
    <property type="entry name" value="UDP_glucos_trans"/>
</dbReference>
<dbReference type="EMBL" id="CM004387">
    <property type="protein sequence ID" value="OAY62254.1"/>
    <property type="molecule type" value="Genomic_DNA"/>
</dbReference>
<evidence type="ECO:0000256" key="4">
    <source>
        <dbReference type="SAM" id="SignalP"/>
    </source>
</evidence>
<accession>A0A2C9WQG3</accession>
<evidence type="ECO:0000256" key="2">
    <source>
        <dbReference type="ARBA" id="ARBA00022676"/>
    </source>
</evidence>
<dbReference type="CDD" id="cd03784">
    <property type="entry name" value="GT1_Gtf-like"/>
    <property type="match status" value="1"/>
</dbReference>
<gene>
    <name evidence="5" type="ORF">MANES_01G253800v8</name>
</gene>
<sequence>MTSHMHVAVLPWSAFGHIMPFFQLSLALAKAGVHVSFLSTPRNIQRLPKLSPTLTHLIHLVELPLPTLDGDSRLPQGAEATVDITSDKVQYLKVAYDLLQHPFKQFVAEKLPNWILVDFCPYWAGDIAKQFGVPLLYLSVFSGAMRAFMGSPEYLCGDGLKRIRPTPESLTSPPPWITFPSSVAFRSYEARNFYPGFYIVNASGVRDSERVAKTMAACQAVVVRSCTEFEGKYLKVYEEVLGKPVIPIGLLPSEKPEKREITDETWRKTFEWLDNQQHKSVVFVGFGSECKLTKDQVYEIAYGLELSELPFLWALRKPSWAIEDIDVLPPGFSDRTSKKGIVCIGWAPQQEILAHPSIGGSLFHSGWGSVIETLQYGHCLIVLPFIFDQGVNARLLVEKGLAVEVDRKDDGSFTRHGIDKSLRLAMISEEGKQMRDQAKKAAAIFGDRDLHQVYITRFVEYLKKGA</sequence>
<dbReference type="InterPro" id="IPR050481">
    <property type="entry name" value="UDP-glycosyltransf_plant"/>
</dbReference>
<dbReference type="OMA" id="CFGWVPQ"/>
<dbReference type="Gene3D" id="3.40.50.2000">
    <property type="entry name" value="Glycogen Phosphorylase B"/>
    <property type="match status" value="2"/>
</dbReference>
<keyword evidence="2" id="KW-0328">Glycosyltransferase</keyword>
<evidence type="ECO:0000256" key="1">
    <source>
        <dbReference type="ARBA" id="ARBA00009995"/>
    </source>
</evidence>
<organism evidence="5 6">
    <name type="scientific">Manihot esculenta</name>
    <name type="common">Cassava</name>
    <name type="synonym">Jatropha manihot</name>
    <dbReference type="NCBI Taxonomy" id="3983"/>
    <lineage>
        <taxon>Eukaryota</taxon>
        <taxon>Viridiplantae</taxon>
        <taxon>Streptophyta</taxon>
        <taxon>Embryophyta</taxon>
        <taxon>Tracheophyta</taxon>
        <taxon>Spermatophyta</taxon>
        <taxon>Magnoliopsida</taxon>
        <taxon>eudicotyledons</taxon>
        <taxon>Gunneridae</taxon>
        <taxon>Pentapetalae</taxon>
        <taxon>rosids</taxon>
        <taxon>fabids</taxon>
        <taxon>Malpighiales</taxon>
        <taxon>Euphorbiaceae</taxon>
        <taxon>Crotonoideae</taxon>
        <taxon>Manihoteae</taxon>
        <taxon>Manihot</taxon>
    </lineage>
</organism>
<feature type="signal peptide" evidence="4">
    <location>
        <begin position="1"/>
        <end position="29"/>
    </location>
</feature>